<feature type="region of interest" description="Disordered" evidence="1">
    <location>
        <begin position="1"/>
        <end position="52"/>
    </location>
</feature>
<dbReference type="EMBL" id="BJWL01000007">
    <property type="protein sequence ID" value="GFY91093.1"/>
    <property type="molecule type" value="Genomic_DNA"/>
</dbReference>
<name>A0A7J0EXH5_9ERIC</name>
<evidence type="ECO:0000256" key="1">
    <source>
        <dbReference type="SAM" id="MobiDB-lite"/>
    </source>
</evidence>
<dbReference type="InterPro" id="IPR005162">
    <property type="entry name" value="Retrotrans_gag_dom"/>
</dbReference>
<gene>
    <name evidence="3" type="ORF">Acr_07g0012890</name>
</gene>
<dbReference type="Proteomes" id="UP000585474">
    <property type="component" value="Unassembled WGS sequence"/>
</dbReference>
<dbReference type="AlphaFoldDB" id="A0A7J0EXH5"/>
<accession>A0A7J0EXH5</accession>
<evidence type="ECO:0000313" key="4">
    <source>
        <dbReference type="Proteomes" id="UP000585474"/>
    </source>
</evidence>
<proteinExistence type="predicted"/>
<reference evidence="3 4" key="1">
    <citation type="submission" date="2019-07" db="EMBL/GenBank/DDBJ databases">
        <title>De Novo Assembly of kiwifruit Actinidia rufa.</title>
        <authorList>
            <person name="Sugita-Konishi S."/>
            <person name="Sato K."/>
            <person name="Mori E."/>
            <person name="Abe Y."/>
            <person name="Kisaki G."/>
            <person name="Hamano K."/>
            <person name="Suezawa K."/>
            <person name="Otani M."/>
            <person name="Fukuda T."/>
            <person name="Manabe T."/>
            <person name="Gomi K."/>
            <person name="Tabuchi M."/>
            <person name="Akimitsu K."/>
            <person name="Kataoka I."/>
        </authorList>
    </citation>
    <scope>NUCLEOTIDE SEQUENCE [LARGE SCALE GENOMIC DNA]</scope>
    <source>
        <strain evidence="4">cv. Fuchu</strain>
    </source>
</reference>
<dbReference type="OrthoDB" id="1936908at2759"/>
<protein>
    <recommendedName>
        <fullName evidence="2">Retrotransposon gag domain-containing protein</fullName>
    </recommendedName>
</protein>
<feature type="domain" description="Retrotransposon gag" evidence="2">
    <location>
        <begin position="84"/>
        <end position="141"/>
    </location>
</feature>
<organism evidence="3 4">
    <name type="scientific">Actinidia rufa</name>
    <dbReference type="NCBI Taxonomy" id="165716"/>
    <lineage>
        <taxon>Eukaryota</taxon>
        <taxon>Viridiplantae</taxon>
        <taxon>Streptophyta</taxon>
        <taxon>Embryophyta</taxon>
        <taxon>Tracheophyta</taxon>
        <taxon>Spermatophyta</taxon>
        <taxon>Magnoliopsida</taxon>
        <taxon>eudicotyledons</taxon>
        <taxon>Gunneridae</taxon>
        <taxon>Pentapetalae</taxon>
        <taxon>asterids</taxon>
        <taxon>Ericales</taxon>
        <taxon>Actinidiaceae</taxon>
        <taxon>Actinidia</taxon>
    </lineage>
</organism>
<evidence type="ECO:0000313" key="3">
    <source>
        <dbReference type="EMBL" id="GFY91093.1"/>
    </source>
</evidence>
<comment type="caution">
    <text evidence="3">The sequence shown here is derived from an EMBL/GenBank/DDBJ whole genome shotgun (WGS) entry which is preliminary data.</text>
</comment>
<feature type="compositionally biased region" description="Basic and acidic residues" evidence="1">
    <location>
        <begin position="1"/>
        <end position="22"/>
    </location>
</feature>
<evidence type="ECO:0000259" key="2">
    <source>
        <dbReference type="Pfam" id="PF03732"/>
    </source>
</evidence>
<feature type="compositionally biased region" description="Polar residues" evidence="1">
    <location>
        <begin position="26"/>
        <end position="48"/>
    </location>
</feature>
<dbReference type="Pfam" id="PF03732">
    <property type="entry name" value="Retrotrans_gag"/>
    <property type="match status" value="1"/>
</dbReference>
<keyword evidence="4" id="KW-1185">Reference proteome</keyword>
<sequence>MVGRGRGDRGAAGRDTPIKDVGDQGVASQTQQGVDRSVTSCGRRTQQGAGHGNPIPLYLRPIVGLIHKVFDTVRITKDDMKVSFASYQLVGKANEWWESIKEAKGVNRGMTWVDFESTFEDQYFPKAYLDEHRDQFKKLVQ</sequence>